<proteinExistence type="predicted"/>
<organism evidence="1 2">
    <name type="scientific">Nitrospira japonica</name>
    <dbReference type="NCBI Taxonomy" id="1325564"/>
    <lineage>
        <taxon>Bacteria</taxon>
        <taxon>Pseudomonadati</taxon>
        <taxon>Nitrospirota</taxon>
        <taxon>Nitrospiria</taxon>
        <taxon>Nitrospirales</taxon>
        <taxon>Nitrospiraceae</taxon>
        <taxon>Nitrospira</taxon>
    </lineage>
</organism>
<gene>
    <name evidence="1" type="ORF">NSJP_2261</name>
</gene>
<protein>
    <submittedName>
        <fullName evidence="1">Uncharacterized protein</fullName>
    </submittedName>
</protein>
<reference evidence="1 2" key="1">
    <citation type="submission" date="2017-03" db="EMBL/GenBank/DDBJ databases">
        <authorList>
            <person name="Afonso C.L."/>
            <person name="Miller P.J."/>
            <person name="Scott M.A."/>
            <person name="Spackman E."/>
            <person name="Goraichik I."/>
            <person name="Dimitrov K.M."/>
            <person name="Suarez D.L."/>
            <person name="Swayne D.E."/>
        </authorList>
    </citation>
    <scope>NUCLEOTIDE SEQUENCE [LARGE SCALE GENOMIC DNA]</scope>
    <source>
        <strain evidence="1">Genome sequencing of Nitrospira japonica strain NJ11</strain>
    </source>
</reference>
<dbReference type="EMBL" id="LT828648">
    <property type="protein sequence ID" value="SLM48433.1"/>
    <property type="molecule type" value="Genomic_DNA"/>
</dbReference>
<accession>A0A1W1I6G8</accession>
<evidence type="ECO:0000313" key="2">
    <source>
        <dbReference type="Proteomes" id="UP000192042"/>
    </source>
</evidence>
<dbReference type="AlphaFoldDB" id="A0A1W1I6G8"/>
<evidence type="ECO:0000313" key="1">
    <source>
        <dbReference type="EMBL" id="SLM48433.1"/>
    </source>
</evidence>
<dbReference type="KEGG" id="nja:NSJP_2261"/>
<sequence length="219" mass="24314">MTPRRGETVNRSQLQWRLAVSSLLCAVTLLDPDLSLAARDLVAPKEQSDTEIDPTLLPSFDDQKKGIPQAIFVWIKMAKGYDVEWDSFGRKGWYTQDPRLKPIDPGTVFTPDTPAIYIVFEVAPLEDPAQFSAQWFLEGPDRTISASPIGKDTLEVPGHERYGFLELKRPGDKWATGTYLAKLFITPLGQQPFHAVNQVGTMRFTVAEASSSGQTGSTK</sequence>
<dbReference type="STRING" id="1325564.NSJP_2261"/>
<name>A0A1W1I6G8_9BACT</name>
<keyword evidence="2" id="KW-1185">Reference proteome</keyword>
<dbReference type="Proteomes" id="UP000192042">
    <property type="component" value="Chromosome I"/>
</dbReference>